<keyword evidence="2" id="KW-1185">Reference proteome</keyword>
<reference evidence="1" key="1">
    <citation type="submission" date="2015-05" db="EMBL/GenBank/DDBJ databases">
        <title>The complete genome of Altererythrobacter atlanticus strain 26DY36.</title>
        <authorList>
            <person name="Wu Y.-H."/>
            <person name="Cheng H."/>
            <person name="Wu X.-W."/>
        </authorList>
    </citation>
    <scope>NUCLEOTIDE SEQUENCE [LARGE SCALE GENOMIC DNA]</scope>
    <source>
        <strain evidence="1">26DY36</strain>
    </source>
</reference>
<name>A0A0F7KRC4_9SPHN</name>
<evidence type="ECO:0000313" key="2">
    <source>
        <dbReference type="Proteomes" id="UP000034392"/>
    </source>
</evidence>
<dbReference type="RefSeq" id="WP_046903677.1">
    <property type="nucleotide sequence ID" value="NZ_CP011452.2"/>
</dbReference>
<evidence type="ECO:0000313" key="1">
    <source>
        <dbReference type="EMBL" id="AKH43013.1"/>
    </source>
</evidence>
<sequence length="316" mass="36000">MTDVDLREAFDPDKPVSLPNRKCAYCGAELERKTSTQDHVVGRRFVPEGTLATGFFLQVKSCRPCNDRKAALEDDISIITMLPDTRGEYVRDDERLRRTVARKSKGAFSPATRRLAAQSYNKIDASIPIGGGVSMTYSGVAMPTLEEQRVARLAYYHVQGFTHFRSFDVERGHGKWLEPGEFLTLGHLTKEDWGNQRITAFVAATRSWEPVCTAILADGYFRHEMRRKPDSELASWAVEWNGRYRVFGLYGPAEERDAFVAALPKEQIDFAWGDTTNGFAWRAETPIADEDDQLFDLPDDWDDRPFAKPHWRQTKP</sequence>
<dbReference type="PATRIC" id="fig|1267766.3.peg.2000"/>
<dbReference type="AlphaFoldDB" id="A0A0F7KRC4"/>
<gene>
    <name evidence="1" type="ORF">WYH_01978</name>
</gene>
<accession>A0A0F7KRC4</accession>
<dbReference type="KEGG" id="aay:WYH_01978"/>
<dbReference type="EMBL" id="CP011452">
    <property type="protein sequence ID" value="AKH43013.1"/>
    <property type="molecule type" value="Genomic_DNA"/>
</dbReference>
<dbReference type="STRING" id="1267766.WYH_01978"/>
<protein>
    <submittedName>
        <fullName evidence="1">Uncharacterized protein</fullName>
    </submittedName>
</protein>
<proteinExistence type="predicted"/>
<dbReference type="OrthoDB" id="7059636at2"/>
<dbReference type="Proteomes" id="UP000034392">
    <property type="component" value="Chromosome"/>
</dbReference>
<organism evidence="1 2">
    <name type="scientific">Croceibacterium atlanticum</name>
    <dbReference type="NCBI Taxonomy" id="1267766"/>
    <lineage>
        <taxon>Bacteria</taxon>
        <taxon>Pseudomonadati</taxon>
        <taxon>Pseudomonadota</taxon>
        <taxon>Alphaproteobacteria</taxon>
        <taxon>Sphingomonadales</taxon>
        <taxon>Erythrobacteraceae</taxon>
        <taxon>Croceibacterium</taxon>
    </lineage>
</organism>